<evidence type="ECO:0000259" key="1">
    <source>
        <dbReference type="SMART" id="SM01321"/>
    </source>
</evidence>
<proteinExistence type="predicted"/>
<evidence type="ECO:0000313" key="3">
    <source>
        <dbReference type="Proteomes" id="UP000753256"/>
    </source>
</evidence>
<dbReference type="Gene3D" id="3.30.70.1290">
    <property type="entry name" value="Transposase IS200-like"/>
    <property type="match status" value="1"/>
</dbReference>
<name>A0A921ITK7_9ACTN</name>
<dbReference type="Proteomes" id="UP000753256">
    <property type="component" value="Unassembled WGS sequence"/>
</dbReference>
<dbReference type="Pfam" id="PF01797">
    <property type="entry name" value="Y1_Tnp"/>
    <property type="match status" value="1"/>
</dbReference>
<organism evidence="2 3">
    <name type="scientific">Enorma phocaeensis</name>
    <dbReference type="NCBI Taxonomy" id="1871019"/>
    <lineage>
        <taxon>Bacteria</taxon>
        <taxon>Bacillati</taxon>
        <taxon>Actinomycetota</taxon>
        <taxon>Coriobacteriia</taxon>
        <taxon>Coriobacteriales</taxon>
        <taxon>Coriobacteriaceae</taxon>
        <taxon>Enorma</taxon>
    </lineage>
</organism>
<dbReference type="NCBIfam" id="NF033573">
    <property type="entry name" value="transpos_IS200"/>
    <property type="match status" value="1"/>
</dbReference>
<dbReference type="GO" id="GO:0006313">
    <property type="term" value="P:DNA transposition"/>
    <property type="evidence" value="ECO:0007669"/>
    <property type="project" value="InterPro"/>
</dbReference>
<dbReference type="GO" id="GO:0003677">
    <property type="term" value="F:DNA binding"/>
    <property type="evidence" value="ECO:0007669"/>
    <property type="project" value="InterPro"/>
</dbReference>
<sequence length="152" mass="17853">MAQKANSLAHTKRLCKHHIVFTPKYRRKAIYNQYRKDLGEILRQLCRWKGVEIMEGHLMPDHVHMLVSIPPKISVSSFMGYLKGKSSLMMFDRHANLKYKFGNRRFWAEGYYVSTVGLNEATIAKYIREQEAADIALDRLSVKEYEDPFARR</sequence>
<dbReference type="RefSeq" id="WP_273188570.1">
    <property type="nucleotide sequence ID" value="NZ_DYUZ01000007.1"/>
</dbReference>
<dbReference type="SMART" id="SM01321">
    <property type="entry name" value="Y1_Tnp"/>
    <property type="match status" value="1"/>
</dbReference>
<accession>A0A921ITK7</accession>
<reference evidence="2" key="1">
    <citation type="journal article" date="2021" name="PeerJ">
        <title>Extensive microbial diversity within the chicken gut microbiome revealed by metagenomics and culture.</title>
        <authorList>
            <person name="Gilroy R."/>
            <person name="Ravi A."/>
            <person name="Getino M."/>
            <person name="Pursley I."/>
            <person name="Horton D.L."/>
            <person name="Alikhan N.F."/>
            <person name="Baker D."/>
            <person name="Gharbi K."/>
            <person name="Hall N."/>
            <person name="Watson M."/>
            <person name="Adriaenssens E.M."/>
            <person name="Foster-Nyarko E."/>
            <person name="Jarju S."/>
            <person name="Secka A."/>
            <person name="Antonio M."/>
            <person name="Oren A."/>
            <person name="Chaudhuri R.R."/>
            <person name="La Ragione R."/>
            <person name="Hildebrand F."/>
            <person name="Pallen M.J."/>
        </authorList>
    </citation>
    <scope>NUCLEOTIDE SEQUENCE</scope>
    <source>
        <strain evidence="2">ChiHjej13B12-9602</strain>
    </source>
</reference>
<reference evidence="2" key="2">
    <citation type="submission" date="2021-09" db="EMBL/GenBank/DDBJ databases">
        <authorList>
            <person name="Gilroy R."/>
        </authorList>
    </citation>
    <scope>NUCLEOTIDE SEQUENCE</scope>
    <source>
        <strain evidence="2">ChiHjej13B12-9602</strain>
    </source>
</reference>
<dbReference type="PANTHER" id="PTHR33360:SF2">
    <property type="entry name" value="TRANSPOSASE FOR INSERTION SEQUENCE ELEMENT IS200"/>
    <property type="match status" value="1"/>
</dbReference>
<dbReference type="AlphaFoldDB" id="A0A921ITK7"/>
<comment type="caution">
    <text evidence="2">The sequence shown here is derived from an EMBL/GenBank/DDBJ whole genome shotgun (WGS) entry which is preliminary data.</text>
</comment>
<feature type="domain" description="Transposase IS200-like" evidence="1">
    <location>
        <begin position="12"/>
        <end position="130"/>
    </location>
</feature>
<dbReference type="PANTHER" id="PTHR33360">
    <property type="entry name" value="TRANSPOSASE FOR INSERTION SEQUENCE ELEMENT IS200"/>
    <property type="match status" value="1"/>
</dbReference>
<dbReference type="EMBL" id="DYUZ01000007">
    <property type="protein sequence ID" value="HJG36416.1"/>
    <property type="molecule type" value="Genomic_DNA"/>
</dbReference>
<evidence type="ECO:0000313" key="2">
    <source>
        <dbReference type="EMBL" id="HJG36416.1"/>
    </source>
</evidence>
<dbReference type="InterPro" id="IPR002686">
    <property type="entry name" value="Transposase_17"/>
</dbReference>
<protein>
    <submittedName>
        <fullName evidence="2">IS200/IS605 family transposase</fullName>
    </submittedName>
</protein>
<gene>
    <name evidence="2" type="primary">tnpA</name>
    <name evidence="2" type="ORF">K8V70_00915</name>
</gene>
<dbReference type="InterPro" id="IPR036515">
    <property type="entry name" value="Transposase_17_sf"/>
</dbReference>
<dbReference type="SUPFAM" id="SSF143422">
    <property type="entry name" value="Transposase IS200-like"/>
    <property type="match status" value="1"/>
</dbReference>
<dbReference type="GO" id="GO:0004803">
    <property type="term" value="F:transposase activity"/>
    <property type="evidence" value="ECO:0007669"/>
    <property type="project" value="InterPro"/>
</dbReference>